<reference evidence="2 3" key="1">
    <citation type="submission" date="2014-04" db="EMBL/GenBank/DDBJ databases">
        <authorList>
            <consortium name="DOE Joint Genome Institute"/>
            <person name="Kuo A."/>
            <person name="Kohler A."/>
            <person name="Jargeat P."/>
            <person name="Nagy L.G."/>
            <person name="Floudas D."/>
            <person name="Copeland A."/>
            <person name="Barry K.W."/>
            <person name="Cichocki N."/>
            <person name="Veneault-Fourrey C."/>
            <person name="LaButti K."/>
            <person name="Lindquist E.A."/>
            <person name="Lipzen A."/>
            <person name="Lundell T."/>
            <person name="Morin E."/>
            <person name="Murat C."/>
            <person name="Sun H."/>
            <person name="Tunlid A."/>
            <person name="Henrissat B."/>
            <person name="Grigoriev I.V."/>
            <person name="Hibbett D.S."/>
            <person name="Martin F."/>
            <person name="Nordberg H.P."/>
            <person name="Cantor M.N."/>
            <person name="Hua S.X."/>
        </authorList>
    </citation>
    <scope>NUCLEOTIDE SEQUENCE [LARGE SCALE GENOMIC DNA]</scope>
    <source>
        <strain evidence="2 3">Ve08.2h10</strain>
    </source>
</reference>
<keyword evidence="3" id="KW-1185">Reference proteome</keyword>
<dbReference type="HOGENOM" id="CLU_090397_2_0_1"/>
<dbReference type="Proteomes" id="UP000054538">
    <property type="component" value="Unassembled WGS sequence"/>
</dbReference>
<dbReference type="Pfam" id="PF20209">
    <property type="entry name" value="DUF6570"/>
    <property type="match status" value="1"/>
</dbReference>
<dbReference type="OrthoDB" id="3257061at2759"/>
<evidence type="ECO:0000313" key="2">
    <source>
        <dbReference type="EMBL" id="KIK84219.1"/>
    </source>
</evidence>
<dbReference type="AlphaFoldDB" id="A0A0D0DNW4"/>
<dbReference type="EMBL" id="KN825579">
    <property type="protein sequence ID" value="KIK84219.1"/>
    <property type="molecule type" value="Genomic_DNA"/>
</dbReference>
<sequence>MLLYKPTVFQRDGELCGNICHDCLSDLMSNKLPKFALANNMWIGNIPQELSILSLPERILVSLYYPAAYVVKLYPKRKGAIHWDPRSLNYGVHSNVSTYHLNTSDVAKMVDGQLLPPTPRILTATIGVTIIGPKNLPERCMPSMLIVSQHRVRCALQFLKHENPLYHNTTIQ</sequence>
<evidence type="ECO:0000259" key="1">
    <source>
        <dbReference type="Pfam" id="PF20209"/>
    </source>
</evidence>
<reference evidence="3" key="2">
    <citation type="submission" date="2015-01" db="EMBL/GenBank/DDBJ databases">
        <title>Evolutionary Origins and Diversification of the Mycorrhizal Mutualists.</title>
        <authorList>
            <consortium name="DOE Joint Genome Institute"/>
            <consortium name="Mycorrhizal Genomics Consortium"/>
            <person name="Kohler A."/>
            <person name="Kuo A."/>
            <person name="Nagy L.G."/>
            <person name="Floudas D."/>
            <person name="Copeland A."/>
            <person name="Barry K.W."/>
            <person name="Cichocki N."/>
            <person name="Veneault-Fourrey C."/>
            <person name="LaButti K."/>
            <person name="Lindquist E.A."/>
            <person name="Lipzen A."/>
            <person name="Lundell T."/>
            <person name="Morin E."/>
            <person name="Murat C."/>
            <person name="Riley R."/>
            <person name="Ohm R."/>
            <person name="Sun H."/>
            <person name="Tunlid A."/>
            <person name="Henrissat B."/>
            <person name="Grigoriev I.V."/>
            <person name="Hibbett D.S."/>
            <person name="Martin F."/>
        </authorList>
    </citation>
    <scope>NUCLEOTIDE SEQUENCE [LARGE SCALE GENOMIC DNA]</scope>
    <source>
        <strain evidence="3">Ve08.2h10</strain>
    </source>
</reference>
<organism evidence="2 3">
    <name type="scientific">Paxillus rubicundulus Ve08.2h10</name>
    <dbReference type="NCBI Taxonomy" id="930991"/>
    <lineage>
        <taxon>Eukaryota</taxon>
        <taxon>Fungi</taxon>
        <taxon>Dikarya</taxon>
        <taxon>Basidiomycota</taxon>
        <taxon>Agaricomycotina</taxon>
        <taxon>Agaricomycetes</taxon>
        <taxon>Agaricomycetidae</taxon>
        <taxon>Boletales</taxon>
        <taxon>Paxilineae</taxon>
        <taxon>Paxillaceae</taxon>
        <taxon>Paxillus</taxon>
    </lineage>
</organism>
<protein>
    <recommendedName>
        <fullName evidence="1">DUF6570 domain-containing protein</fullName>
    </recommendedName>
</protein>
<feature type="domain" description="DUF6570" evidence="1">
    <location>
        <begin position="30"/>
        <end position="171"/>
    </location>
</feature>
<name>A0A0D0DNW4_9AGAM</name>
<proteinExistence type="predicted"/>
<evidence type="ECO:0000313" key="3">
    <source>
        <dbReference type="Proteomes" id="UP000054538"/>
    </source>
</evidence>
<dbReference type="InterPro" id="IPR046700">
    <property type="entry name" value="DUF6570"/>
</dbReference>
<dbReference type="InParanoid" id="A0A0D0DNW4"/>
<gene>
    <name evidence="2" type="ORF">PAXRUDRAFT_152932</name>
</gene>
<accession>A0A0D0DNW4</accession>